<comment type="caution">
    <text evidence="1">The sequence shown here is derived from an EMBL/GenBank/DDBJ whole genome shotgun (WGS) entry which is preliminary data.</text>
</comment>
<reference evidence="1" key="1">
    <citation type="journal article" date="2015" name="Nature">
        <title>Complex archaea that bridge the gap between prokaryotes and eukaryotes.</title>
        <authorList>
            <person name="Spang A."/>
            <person name="Saw J.H."/>
            <person name="Jorgensen S.L."/>
            <person name="Zaremba-Niedzwiedzka K."/>
            <person name="Martijn J."/>
            <person name="Lind A.E."/>
            <person name="van Eijk R."/>
            <person name="Schleper C."/>
            <person name="Guy L."/>
            <person name="Ettema T.J."/>
        </authorList>
    </citation>
    <scope>NUCLEOTIDE SEQUENCE</scope>
</reference>
<evidence type="ECO:0000313" key="1">
    <source>
        <dbReference type="EMBL" id="KKN29151.1"/>
    </source>
</evidence>
<protein>
    <submittedName>
        <fullName evidence="1">Uncharacterized protein</fullName>
    </submittedName>
</protein>
<accession>A0A0F9RW88</accession>
<gene>
    <name evidence="1" type="ORF">LCGC14_0847060</name>
</gene>
<proteinExistence type="predicted"/>
<organism evidence="1">
    <name type="scientific">marine sediment metagenome</name>
    <dbReference type="NCBI Taxonomy" id="412755"/>
    <lineage>
        <taxon>unclassified sequences</taxon>
        <taxon>metagenomes</taxon>
        <taxon>ecological metagenomes</taxon>
    </lineage>
</organism>
<sequence length="61" mass="6919">MYWVLHSDEVQFCGDSLINAKAAIVELIESGLGSDDIDLIEGHTMEFEIERRRTVITILKP</sequence>
<dbReference type="AlphaFoldDB" id="A0A0F9RW88"/>
<dbReference type="EMBL" id="LAZR01002506">
    <property type="protein sequence ID" value="KKN29151.1"/>
    <property type="molecule type" value="Genomic_DNA"/>
</dbReference>
<name>A0A0F9RW88_9ZZZZ</name>